<dbReference type="InterPro" id="IPR028115">
    <property type="entry name" value="DUF4484"/>
</dbReference>
<dbReference type="GO" id="GO:0005811">
    <property type="term" value="C:lipid droplet"/>
    <property type="evidence" value="ECO:0007669"/>
    <property type="project" value="TreeGrafter"/>
</dbReference>
<evidence type="ECO:0000313" key="4">
    <source>
        <dbReference type="Proteomes" id="UP000266188"/>
    </source>
</evidence>
<dbReference type="PANTHER" id="PTHR28153">
    <property type="entry name" value="PROTEIN, PUTATIVE-RELATED"/>
    <property type="match status" value="1"/>
</dbReference>
<name>A0A3A2ZN01_9EURO</name>
<comment type="caution">
    <text evidence="3">The sequence shown here is derived from an EMBL/GenBank/DDBJ whole genome shotgun (WGS) entry which is preliminary data.</text>
</comment>
<feature type="domain" description="DUF4484" evidence="2">
    <location>
        <begin position="404"/>
        <end position="616"/>
    </location>
</feature>
<feature type="compositionally biased region" description="Polar residues" evidence="1">
    <location>
        <begin position="344"/>
        <end position="360"/>
    </location>
</feature>
<protein>
    <recommendedName>
        <fullName evidence="2">DUF4484 domain-containing protein</fullName>
    </recommendedName>
</protein>
<dbReference type="Pfam" id="PF14831">
    <property type="entry name" value="DUF4484"/>
    <property type="match status" value="1"/>
</dbReference>
<feature type="region of interest" description="Disordered" evidence="1">
    <location>
        <begin position="504"/>
        <end position="567"/>
    </location>
</feature>
<dbReference type="InterPro" id="IPR053056">
    <property type="entry name" value="Lipid_Metab_Assoc_Protein"/>
</dbReference>
<dbReference type="EMBL" id="MVGC01000082">
    <property type="protein sequence ID" value="RJE24396.1"/>
    <property type="molecule type" value="Genomic_DNA"/>
</dbReference>
<organism evidence="3 4">
    <name type="scientific">Aspergillus sclerotialis</name>
    <dbReference type="NCBI Taxonomy" id="2070753"/>
    <lineage>
        <taxon>Eukaryota</taxon>
        <taxon>Fungi</taxon>
        <taxon>Dikarya</taxon>
        <taxon>Ascomycota</taxon>
        <taxon>Pezizomycotina</taxon>
        <taxon>Eurotiomycetes</taxon>
        <taxon>Eurotiomycetidae</taxon>
        <taxon>Eurotiales</taxon>
        <taxon>Aspergillaceae</taxon>
        <taxon>Aspergillus</taxon>
        <taxon>Aspergillus subgen. Polypaecilum</taxon>
    </lineage>
</organism>
<reference evidence="4" key="1">
    <citation type="submission" date="2017-02" db="EMBL/GenBank/DDBJ databases">
        <authorList>
            <person name="Tafer H."/>
            <person name="Lopandic K."/>
        </authorList>
    </citation>
    <scope>NUCLEOTIDE SEQUENCE [LARGE SCALE GENOMIC DNA]</scope>
    <source>
        <strain evidence="4">CBS 366.77</strain>
    </source>
</reference>
<feature type="compositionally biased region" description="Acidic residues" evidence="1">
    <location>
        <begin position="504"/>
        <end position="514"/>
    </location>
</feature>
<evidence type="ECO:0000259" key="2">
    <source>
        <dbReference type="Pfam" id="PF14831"/>
    </source>
</evidence>
<dbReference type="Proteomes" id="UP000266188">
    <property type="component" value="Unassembled WGS sequence"/>
</dbReference>
<dbReference type="AlphaFoldDB" id="A0A3A2ZN01"/>
<sequence>MVSNRGKPLGLDVTRTSAVESPPGIAALFVIRFDIRTGYVISWKRSVPEVDVEGAVEYKSLPSGLHNIQEDLVYFVHEQYAGISAFVNHPAEESERNAKMFAIGVLVPLSFGRLGKSWRHASRLKYLAQQYAQDMNSDPLSEYWDTYQIRETDVSAAPDSPLDSPISLRFRPNGERPDNLHRNRAFSDALVLETSRPALTPFHPASSLPDFIDCFGPLVFPLYRAALLRKRVLLLAEAPVHVPCNYVYDLSLLASIPNSLLPLLPSDKLPSPRPRPLFNVGIHDIPYLSSLSDPTANKQDPAWIACTTDSVLSMKSELYDALVTLPPPYSKHAAEKQYPKITVSAPTTSKHKQPQTTELKATQRDARRYSILRKALHQISPNRAADETEEDSDAASTYSSSTIVEPLSWTRLAYTSFIWWASAGEKRDGLSEEEEEQQIEQDTRLLASVESLSAHFPGTLARRSTQTEDPQKQPPEIALVAYFRRLTSQIFITISDVIARHDNDDLESAPDDDLTDLHYQDSPDDEQEPSAVNARQSIQADDDDNSPLLQSGARDSRHNGAGNDGPVTITSADMAEMGLDVWSAVDRIFVVELVALWWKREVKVDTARVRCCGVTIL</sequence>
<feature type="region of interest" description="Disordered" evidence="1">
    <location>
        <begin position="344"/>
        <end position="364"/>
    </location>
</feature>
<evidence type="ECO:0000256" key="1">
    <source>
        <dbReference type="SAM" id="MobiDB-lite"/>
    </source>
</evidence>
<dbReference type="Pfam" id="PF09804">
    <property type="entry name" value="DENND11"/>
    <property type="match status" value="1"/>
</dbReference>
<keyword evidence="4" id="KW-1185">Reference proteome</keyword>
<dbReference type="STRING" id="2070753.A0A3A2ZN01"/>
<gene>
    <name evidence="3" type="ORF">PHISCL_03250</name>
</gene>
<dbReference type="OrthoDB" id="2152680at2759"/>
<dbReference type="InterPro" id="IPR018626">
    <property type="entry name" value="LCHN/Anr2"/>
</dbReference>
<accession>A0A3A2ZN01</accession>
<evidence type="ECO:0000313" key="3">
    <source>
        <dbReference type="EMBL" id="RJE24396.1"/>
    </source>
</evidence>
<dbReference type="PANTHER" id="PTHR28153:SF1">
    <property type="entry name" value="DUF4484 DOMAIN-CONTAINING PROTEIN"/>
    <property type="match status" value="1"/>
</dbReference>
<proteinExistence type="predicted"/>